<dbReference type="Gene3D" id="3.40.630.40">
    <property type="entry name" value="Zn-dependent exopeptidases"/>
    <property type="match status" value="1"/>
</dbReference>
<dbReference type="InterPro" id="IPR050695">
    <property type="entry name" value="N-acetylmuramoyl_amidase_3"/>
</dbReference>
<comment type="caution">
    <text evidence="4">The sequence shown here is derived from an EMBL/GenBank/DDBJ whole genome shotgun (WGS) entry which is preliminary data.</text>
</comment>
<dbReference type="Pfam" id="PF01520">
    <property type="entry name" value="Amidase_3"/>
    <property type="match status" value="1"/>
</dbReference>
<dbReference type="InterPro" id="IPR002508">
    <property type="entry name" value="MurNAc-LAA_cat"/>
</dbReference>
<evidence type="ECO:0000313" key="4">
    <source>
        <dbReference type="EMBL" id="MFD1718819.1"/>
    </source>
</evidence>
<feature type="domain" description="MurNAc-LAA" evidence="3">
    <location>
        <begin position="149"/>
        <end position="270"/>
    </location>
</feature>
<dbReference type="RefSeq" id="WP_388007871.1">
    <property type="nucleotide sequence ID" value="NZ_JBHUEE010000007.1"/>
</dbReference>
<proteinExistence type="predicted"/>
<keyword evidence="1" id="KW-0378">Hydrolase</keyword>
<keyword evidence="5" id="KW-1185">Reference proteome</keyword>
<reference evidence="5" key="1">
    <citation type="journal article" date="2019" name="Int. J. Syst. Evol. Microbiol.">
        <title>The Global Catalogue of Microorganisms (GCM) 10K type strain sequencing project: providing services to taxonomists for standard genome sequencing and annotation.</title>
        <authorList>
            <consortium name="The Broad Institute Genomics Platform"/>
            <consortium name="The Broad Institute Genome Sequencing Center for Infectious Disease"/>
            <person name="Wu L."/>
            <person name="Ma J."/>
        </authorList>
    </citation>
    <scope>NUCLEOTIDE SEQUENCE [LARGE SCALE GENOMIC DNA]</scope>
    <source>
        <strain evidence="5">JCM 17130</strain>
    </source>
</reference>
<dbReference type="Proteomes" id="UP001597277">
    <property type="component" value="Unassembled WGS sequence"/>
</dbReference>
<evidence type="ECO:0000256" key="1">
    <source>
        <dbReference type="ARBA" id="ARBA00022801"/>
    </source>
</evidence>
<dbReference type="PANTHER" id="PTHR30404">
    <property type="entry name" value="N-ACETYLMURAMOYL-L-ALANINE AMIDASE"/>
    <property type="match status" value="1"/>
</dbReference>
<dbReference type="CDD" id="cd02696">
    <property type="entry name" value="MurNAc-LAA"/>
    <property type="match status" value="1"/>
</dbReference>
<dbReference type="PANTHER" id="PTHR30404:SF0">
    <property type="entry name" value="N-ACETYLMURAMOYL-L-ALANINE AMIDASE AMIC"/>
    <property type="match status" value="1"/>
</dbReference>
<dbReference type="SUPFAM" id="SSF53187">
    <property type="entry name" value="Zn-dependent exopeptidases"/>
    <property type="match status" value="1"/>
</dbReference>
<evidence type="ECO:0000313" key="5">
    <source>
        <dbReference type="Proteomes" id="UP001597277"/>
    </source>
</evidence>
<evidence type="ECO:0000259" key="3">
    <source>
        <dbReference type="SMART" id="SM00646"/>
    </source>
</evidence>
<sequence length="278" mass="28900">MPARLSRPVVTVAALVALLAVAVGLHLGSSPLPDPEPTATPAPTPSPTPTPTPTPEPQPLEGVHILLDPGHNGGNAAAPAEIGRLVEDGRGDRKPCNTVGTSTLSGYAEHAFAWDVATRARDMLADHGAEVSLTRTNDDGVGPCVDERGQAAADNDADVLVSLHANGSEDPAVQGYFAIVSAPPLNDAQGRPSRRLAHYLLDALDAAGFSPSTAIPGALSERPDLGTLNWSERPAVILELAEMRNPEEARLAESRRGRGRYAEAVVAGLLAWAEARGD</sequence>
<dbReference type="SMART" id="SM00646">
    <property type="entry name" value="Ami_3"/>
    <property type="match status" value="1"/>
</dbReference>
<dbReference type="EMBL" id="JBHUEE010000007">
    <property type="protein sequence ID" value="MFD1718819.1"/>
    <property type="molecule type" value="Genomic_DNA"/>
</dbReference>
<name>A0ABW4L6P9_9MICO</name>
<organism evidence="4 5">
    <name type="scientific">Georgenia deserti</name>
    <dbReference type="NCBI Taxonomy" id="2093781"/>
    <lineage>
        <taxon>Bacteria</taxon>
        <taxon>Bacillati</taxon>
        <taxon>Actinomycetota</taxon>
        <taxon>Actinomycetes</taxon>
        <taxon>Micrococcales</taxon>
        <taxon>Bogoriellaceae</taxon>
        <taxon>Georgenia</taxon>
    </lineage>
</organism>
<gene>
    <name evidence="4" type="ORF">ACFSE6_13305</name>
</gene>
<feature type="region of interest" description="Disordered" evidence="2">
    <location>
        <begin position="31"/>
        <end position="62"/>
    </location>
</feature>
<feature type="compositionally biased region" description="Pro residues" evidence="2">
    <location>
        <begin position="32"/>
        <end position="58"/>
    </location>
</feature>
<protein>
    <submittedName>
        <fullName evidence="4">N-acetylmuramoyl-L-alanine amidase</fullName>
    </submittedName>
</protein>
<accession>A0ABW4L6P9</accession>
<evidence type="ECO:0000256" key="2">
    <source>
        <dbReference type="SAM" id="MobiDB-lite"/>
    </source>
</evidence>